<accession>A0A061BE12</accession>
<dbReference type="PROSITE" id="PS01220">
    <property type="entry name" value="PBP"/>
    <property type="match status" value="1"/>
</dbReference>
<dbReference type="SUPFAM" id="SSF49777">
    <property type="entry name" value="PEBP-like"/>
    <property type="match status" value="1"/>
</dbReference>
<dbReference type="Pfam" id="PF01161">
    <property type="entry name" value="PBP"/>
    <property type="match status" value="1"/>
</dbReference>
<dbReference type="Gene3D" id="3.90.280.10">
    <property type="entry name" value="PEBP-like"/>
    <property type="match status" value="1"/>
</dbReference>
<dbReference type="PANTHER" id="PTHR11362">
    <property type="entry name" value="PHOSPHATIDYLETHANOLAMINE-BINDING PROTEIN"/>
    <property type="match status" value="1"/>
</dbReference>
<comment type="similarity">
    <text evidence="1">Belongs to the phosphatidylethanolamine-binding protein family.</text>
</comment>
<dbReference type="AlphaFoldDB" id="A0A061BE12"/>
<organism evidence="2">
    <name type="scientific">Cyberlindnera fabianii</name>
    <name type="common">Yeast</name>
    <name type="synonym">Hansenula fabianii</name>
    <dbReference type="NCBI Taxonomy" id="36022"/>
    <lineage>
        <taxon>Eukaryota</taxon>
        <taxon>Fungi</taxon>
        <taxon>Dikarya</taxon>
        <taxon>Ascomycota</taxon>
        <taxon>Saccharomycotina</taxon>
        <taxon>Saccharomycetes</taxon>
        <taxon>Phaffomycetales</taxon>
        <taxon>Phaffomycetaceae</taxon>
        <taxon>Cyberlindnera</taxon>
    </lineage>
</organism>
<sequence length="248" mass="27390">MFHKRSAVSLLSVRNTLRLRTTTTRPVLALRQTPYNITMPLRPLLTISNSILESLKKEEIFEDVLPQFTPKGLLQVSYGGNNEVALGNTLSVAETQSKPKVQFVLDAPTNSSEEGVNITEQDRFTLVLTDPDAPSRTDKKWSEYAHFIASDISLKNTADAGADFLAAEIDLGAQGKELLEYVGPAPPAGTGKHRYVFLLYKQAGVSPQAPKDRPNWGYGSPATGVLKWSEEYSLEPWAVNFFYAENKG</sequence>
<dbReference type="GO" id="GO:0030162">
    <property type="term" value="P:regulation of proteolysis"/>
    <property type="evidence" value="ECO:0007669"/>
    <property type="project" value="TreeGrafter"/>
</dbReference>
<gene>
    <name evidence="2" type="ORF">CYFA0S_34e00166g</name>
</gene>
<dbReference type="InterPro" id="IPR036610">
    <property type="entry name" value="PEBP-like_sf"/>
</dbReference>
<dbReference type="GO" id="GO:0005543">
    <property type="term" value="F:phospholipid binding"/>
    <property type="evidence" value="ECO:0007669"/>
    <property type="project" value="TreeGrafter"/>
</dbReference>
<dbReference type="OrthoDB" id="2506647at2759"/>
<dbReference type="GO" id="GO:0046578">
    <property type="term" value="P:regulation of Ras protein signal transduction"/>
    <property type="evidence" value="ECO:0007669"/>
    <property type="project" value="TreeGrafter"/>
</dbReference>
<dbReference type="InterPro" id="IPR001858">
    <property type="entry name" value="Phosphatidylethanolamine-bd_CS"/>
</dbReference>
<name>A0A061BE12_CYBFA</name>
<protein>
    <submittedName>
        <fullName evidence="2">CYFA0S34e00166g1_1</fullName>
    </submittedName>
</protein>
<evidence type="ECO:0000313" key="2">
    <source>
        <dbReference type="EMBL" id="CDR47587.1"/>
    </source>
</evidence>
<evidence type="ECO:0000256" key="1">
    <source>
        <dbReference type="ARBA" id="ARBA00007091"/>
    </source>
</evidence>
<dbReference type="GO" id="GO:0030414">
    <property type="term" value="F:peptidase inhibitor activity"/>
    <property type="evidence" value="ECO:0007669"/>
    <property type="project" value="TreeGrafter"/>
</dbReference>
<dbReference type="InterPro" id="IPR008914">
    <property type="entry name" value="PEBP"/>
</dbReference>
<dbReference type="CDD" id="cd00866">
    <property type="entry name" value="PEBP_euk"/>
    <property type="match status" value="1"/>
</dbReference>
<dbReference type="EMBL" id="LK052919">
    <property type="protein sequence ID" value="CDR47587.1"/>
    <property type="molecule type" value="Genomic_DNA"/>
</dbReference>
<proteinExistence type="inferred from homology"/>
<dbReference type="PANTHER" id="PTHR11362:SF148">
    <property type="entry name" value="CARBOXYPEPTIDASE Y INHIBITOR"/>
    <property type="match status" value="1"/>
</dbReference>
<dbReference type="PhylomeDB" id="A0A061BE12"/>
<dbReference type="VEuPathDB" id="FungiDB:BON22_3504"/>
<reference evidence="2" key="1">
    <citation type="journal article" date="2014" name="Genome Announc.">
        <title>Genome sequence of the yeast Cyberlindnera fabianii (Hansenula fabianii).</title>
        <authorList>
            <person name="Freel K.C."/>
            <person name="Sarilar V."/>
            <person name="Neuveglise C."/>
            <person name="Devillers H."/>
            <person name="Friedrich A."/>
            <person name="Schacherer J."/>
        </authorList>
    </citation>
    <scope>NUCLEOTIDE SEQUENCE</scope>
    <source>
        <strain evidence="2">YJS4271</strain>
    </source>
</reference>
<dbReference type="InterPro" id="IPR035810">
    <property type="entry name" value="PEBP_euk"/>
</dbReference>